<evidence type="ECO:0000256" key="7">
    <source>
        <dbReference type="ARBA" id="ARBA00023014"/>
    </source>
</evidence>
<dbReference type="OrthoDB" id="9782337at2"/>
<accession>A0A1A9GKC0</accession>
<dbReference type="Pfam" id="PF02589">
    <property type="entry name" value="LUD_dom"/>
    <property type="match status" value="2"/>
</dbReference>
<dbReference type="InterPro" id="IPR017896">
    <property type="entry name" value="4Fe4S_Fe-S-bd"/>
</dbReference>
<dbReference type="PROSITE" id="PS00198">
    <property type="entry name" value="4FE4S_FER_1"/>
    <property type="match status" value="1"/>
</dbReference>
<evidence type="ECO:0000256" key="8">
    <source>
        <dbReference type="SAM" id="MobiDB-lite"/>
    </source>
</evidence>
<dbReference type="SUPFAM" id="SSF46548">
    <property type="entry name" value="alpha-helical ferredoxin"/>
    <property type="match status" value="1"/>
</dbReference>
<keyword evidence="7" id="KW-0411">Iron-sulfur</keyword>
<dbReference type="InterPro" id="IPR004452">
    <property type="entry name" value="LutB/LldF"/>
</dbReference>
<feature type="domain" description="LUD" evidence="9">
    <location>
        <begin position="643"/>
        <end position="745"/>
    </location>
</feature>
<protein>
    <submittedName>
        <fullName evidence="11">Lactate utilization protein B</fullName>
    </submittedName>
</protein>
<dbReference type="Proteomes" id="UP000077868">
    <property type="component" value="Chromosome"/>
</dbReference>
<dbReference type="RefSeq" id="WP_084527301.1">
    <property type="nucleotide sequence ID" value="NZ_CP015079.1"/>
</dbReference>
<dbReference type="InterPro" id="IPR003741">
    <property type="entry name" value="LUD_dom"/>
</dbReference>
<evidence type="ECO:0000256" key="3">
    <source>
        <dbReference type="ARBA" id="ARBA00022723"/>
    </source>
</evidence>
<feature type="domain" description="LUD" evidence="9">
    <location>
        <begin position="75"/>
        <end position="302"/>
    </location>
</feature>
<keyword evidence="3" id="KW-0479">Metal-binding</keyword>
<dbReference type="GO" id="GO:0006089">
    <property type="term" value="P:lactate metabolic process"/>
    <property type="evidence" value="ECO:0007669"/>
    <property type="project" value="InterPro"/>
</dbReference>
<evidence type="ECO:0000256" key="6">
    <source>
        <dbReference type="ARBA" id="ARBA00023004"/>
    </source>
</evidence>
<evidence type="ECO:0000256" key="2">
    <source>
        <dbReference type="ARBA" id="ARBA00022485"/>
    </source>
</evidence>
<keyword evidence="1" id="KW-0813">Transport</keyword>
<reference evidence="11 12" key="1">
    <citation type="submission" date="2016-03" db="EMBL/GenBank/DDBJ databases">
        <title>Complete genome sequence of a soil Actinobacterium, Nocardioides dokdonensis FR1436.</title>
        <authorList>
            <person name="Kwon S.-K."/>
            <person name="Kim K."/>
            <person name="Kim J.F."/>
        </authorList>
    </citation>
    <scope>NUCLEOTIDE SEQUENCE [LARGE SCALE GENOMIC DNA]</scope>
    <source>
        <strain evidence="11 12">FR1436</strain>
    </source>
</reference>
<dbReference type="Gene3D" id="1.10.1060.10">
    <property type="entry name" value="Alpha-helical ferredoxin"/>
    <property type="match status" value="1"/>
</dbReference>
<dbReference type="InterPro" id="IPR017900">
    <property type="entry name" value="4Fe4S_Fe_S_CS"/>
</dbReference>
<dbReference type="InterPro" id="IPR037171">
    <property type="entry name" value="NagB/RpiA_transferase-like"/>
</dbReference>
<dbReference type="EMBL" id="CP015079">
    <property type="protein sequence ID" value="ANH37931.1"/>
    <property type="molecule type" value="Genomic_DNA"/>
</dbReference>
<dbReference type="InterPro" id="IPR024185">
    <property type="entry name" value="FTHF_cligase-like_sf"/>
</dbReference>
<evidence type="ECO:0000256" key="4">
    <source>
        <dbReference type="ARBA" id="ARBA00022737"/>
    </source>
</evidence>
<keyword evidence="2" id="KW-0004">4Fe-4S</keyword>
<gene>
    <name evidence="11" type="primary">lutB</name>
    <name evidence="11" type="ORF">I601_1495</name>
</gene>
<dbReference type="GO" id="GO:0046872">
    <property type="term" value="F:metal ion binding"/>
    <property type="evidence" value="ECO:0007669"/>
    <property type="project" value="UniProtKB-KW"/>
</dbReference>
<sequence length="746" mass="78769">MSRTFVGMPAFPEAARAALGDTQLRHNLAHATGVIRAKRAGVVAELEHAGIWEDLRLAGAAVKQRALDDLATHLETLERTLTAAGAVVHWARDAAEANAVVAEVARAHGADEVVKVKSMATQEIGLNEALEAEGVAAWETDLAELIVQLGEDLPSHILVPAIHRNRAEIREIFLRRMADVGRPAPADLTDDPAVLAGAAREHLREKFLRARVGVSGANFAVAETGTLVVVESEGNGRMCLTLPEVLISVVGIEKVVPTWGELDPLLRLLPRSATGERMNPYTSTWSGRTPGDGPQEVHVVLLDNGRTRALADDTGRQALRCIRCSACLNVCPVYERTGGHAYGSVYPGPIGAILNPLLHGTGDEQTDSLPYASTLCGACFEACPVRIDIPEVLVHLRSEVVDAHRGDRLPSAEALAMRAAGWAFADASRLGRVEKAAGLSGRVLSRLSRTTLPGGRSGVGRLPGPGAAAWTGARDLPTPPAESFRAWWARTDGGRTEGGEVQGRGAAGAVSQQPDPVAERLPAHRSPAAAAPAVAPRASAAREEILGRVRAALAEVEPTPTPVEAPRMRHGDASQVLDLFADRVADYRAVVERVAAADLADHLAGLFAPTDRVVVPDGLGEDLLSRLAAQAQLVRDDALTAADLDAVDAVVTTATVGIAETGTIVLDHGPGQGRRALSLVPDRHVCVVRADQVVPDVPDAVHRLAAAVREGRALTWISGPSATSDIELDRVEGVHGPRRLHVLLVD</sequence>
<evidence type="ECO:0000259" key="9">
    <source>
        <dbReference type="Pfam" id="PF02589"/>
    </source>
</evidence>
<dbReference type="SUPFAM" id="SSF100950">
    <property type="entry name" value="NagB/RpiA/CoA transferase-like"/>
    <property type="match status" value="2"/>
</dbReference>
<dbReference type="STRING" id="1300347.I601_1495"/>
<keyword evidence="6" id="KW-0408">Iron</keyword>
<keyword evidence="4" id="KW-0677">Repeat</keyword>
<dbReference type="PANTHER" id="PTHR47153:SF2">
    <property type="entry name" value="LACTATE UTILIZATION PROTEIN B"/>
    <property type="match status" value="1"/>
</dbReference>
<name>A0A1A9GKC0_9ACTN</name>
<dbReference type="PATRIC" id="fig|1300347.3.peg.1495"/>
<dbReference type="GO" id="GO:0051539">
    <property type="term" value="F:4 iron, 4 sulfur cluster binding"/>
    <property type="evidence" value="ECO:0007669"/>
    <property type="project" value="UniProtKB-KW"/>
</dbReference>
<dbReference type="AlphaFoldDB" id="A0A1A9GKC0"/>
<dbReference type="InterPro" id="IPR009051">
    <property type="entry name" value="Helical_ferredxn"/>
</dbReference>
<evidence type="ECO:0000313" key="12">
    <source>
        <dbReference type="Proteomes" id="UP000077868"/>
    </source>
</evidence>
<dbReference type="KEGG" id="ndk:I601_1495"/>
<proteinExistence type="predicted"/>
<dbReference type="Pfam" id="PF13183">
    <property type="entry name" value="Fer4_8"/>
    <property type="match status" value="1"/>
</dbReference>
<organism evidence="11 12">
    <name type="scientific">Nocardioides dokdonensis FR1436</name>
    <dbReference type="NCBI Taxonomy" id="1300347"/>
    <lineage>
        <taxon>Bacteria</taxon>
        <taxon>Bacillati</taxon>
        <taxon>Actinomycetota</taxon>
        <taxon>Actinomycetes</taxon>
        <taxon>Propionibacteriales</taxon>
        <taxon>Nocardioidaceae</taxon>
        <taxon>Nocardioides</taxon>
    </lineage>
</organism>
<evidence type="ECO:0000256" key="5">
    <source>
        <dbReference type="ARBA" id="ARBA00022982"/>
    </source>
</evidence>
<evidence type="ECO:0000313" key="11">
    <source>
        <dbReference type="EMBL" id="ANH37931.1"/>
    </source>
</evidence>
<dbReference type="PANTHER" id="PTHR47153">
    <property type="entry name" value="LACTATE UTILIZATION PROTEIN B"/>
    <property type="match status" value="1"/>
</dbReference>
<evidence type="ECO:0000259" key="10">
    <source>
        <dbReference type="Pfam" id="PF13183"/>
    </source>
</evidence>
<feature type="domain" description="4Fe-4S ferredoxin-type" evidence="10">
    <location>
        <begin position="318"/>
        <end position="387"/>
    </location>
</feature>
<feature type="region of interest" description="Disordered" evidence="8">
    <location>
        <begin position="492"/>
        <end position="513"/>
    </location>
</feature>
<keyword evidence="5" id="KW-0249">Electron transport</keyword>
<keyword evidence="12" id="KW-1185">Reference proteome</keyword>
<dbReference type="Gene3D" id="3.40.50.10420">
    <property type="entry name" value="NagB/RpiA/CoA transferase-like"/>
    <property type="match status" value="2"/>
</dbReference>
<evidence type="ECO:0000256" key="1">
    <source>
        <dbReference type="ARBA" id="ARBA00022448"/>
    </source>
</evidence>